<dbReference type="PIRSF" id="PIRSF005216">
    <property type="entry name" value="Pyruvoyl-dep_arg_deCO2ase"/>
    <property type="match status" value="1"/>
</dbReference>
<reference evidence="9 10" key="1">
    <citation type="submission" date="2006-10" db="EMBL/GenBank/DDBJ databases">
        <title>Complete sequence of Syntrophobacter fumaroxidans MPOB.</title>
        <authorList>
            <consortium name="US DOE Joint Genome Institute"/>
            <person name="Copeland A."/>
            <person name="Lucas S."/>
            <person name="Lapidus A."/>
            <person name="Barry K."/>
            <person name="Detter J.C."/>
            <person name="Glavina del Rio T."/>
            <person name="Hammon N."/>
            <person name="Israni S."/>
            <person name="Pitluck S."/>
            <person name="Goltsman E.G."/>
            <person name="Martinez M."/>
            <person name="Schmutz J."/>
            <person name="Larimer F."/>
            <person name="Land M."/>
            <person name="Hauser L."/>
            <person name="Kyrpides N."/>
            <person name="Kim E."/>
            <person name="Boone D.R."/>
            <person name="Brockman F."/>
            <person name="Culley D."/>
            <person name="Ferry J."/>
            <person name="Gunsalus R."/>
            <person name="McInerney M.J."/>
            <person name="Morrison M."/>
            <person name="Plugge C."/>
            <person name="Rohlin L."/>
            <person name="Scholten J."/>
            <person name="Sieber J."/>
            <person name="Stams A.J.M."/>
            <person name="Worm P."/>
            <person name="Henstra A.M."/>
            <person name="Richardson P."/>
        </authorList>
    </citation>
    <scope>NUCLEOTIDE SEQUENCE [LARGE SCALE GENOMIC DNA]</scope>
    <source>
        <strain evidence="10">DSM 10017 / MPOB</strain>
    </source>
</reference>
<dbReference type="HOGENOM" id="CLU_114389_0_0_7"/>
<dbReference type="PANTHER" id="PTHR40438">
    <property type="entry name" value="PYRUVOYL-DEPENDENT ARGININE DECARBOXYLASE"/>
    <property type="match status" value="1"/>
</dbReference>
<dbReference type="InterPro" id="IPR016104">
    <property type="entry name" value="Pyr-dep_his/arg-deCO2ase"/>
</dbReference>
<keyword evidence="6 9" id="KW-0456">Lyase</keyword>
<dbReference type="InParanoid" id="A0LH17"/>
<comment type="similarity">
    <text evidence="2">Belongs to the pyruvoyl-dependent arginine decarboxylase family.</text>
</comment>
<evidence type="ECO:0000256" key="6">
    <source>
        <dbReference type="ARBA" id="ARBA00023239"/>
    </source>
</evidence>
<dbReference type="GO" id="GO:0008792">
    <property type="term" value="F:arginine decarboxylase activity"/>
    <property type="evidence" value="ECO:0007669"/>
    <property type="project" value="UniProtKB-EC"/>
</dbReference>
<gene>
    <name evidence="9" type="ordered locus">Sfum_1025</name>
</gene>
<evidence type="ECO:0000313" key="10">
    <source>
        <dbReference type="Proteomes" id="UP000001784"/>
    </source>
</evidence>
<dbReference type="STRING" id="335543.Sfum_1025"/>
<evidence type="ECO:0000256" key="8">
    <source>
        <dbReference type="ARBA" id="ARBA00049309"/>
    </source>
</evidence>
<dbReference type="GO" id="GO:0006527">
    <property type="term" value="P:L-arginine catabolic process"/>
    <property type="evidence" value="ECO:0007669"/>
    <property type="project" value="InterPro"/>
</dbReference>
<accession>A0LH17</accession>
<dbReference type="Proteomes" id="UP000001784">
    <property type="component" value="Chromosome"/>
</dbReference>
<name>A0LH17_SYNFM</name>
<evidence type="ECO:0000256" key="3">
    <source>
        <dbReference type="ARBA" id="ARBA00012426"/>
    </source>
</evidence>
<dbReference type="Pfam" id="PF01862">
    <property type="entry name" value="PvlArgDC"/>
    <property type="match status" value="1"/>
</dbReference>
<dbReference type="OrthoDB" id="9783061at2"/>
<keyword evidence="10" id="KW-1185">Reference proteome</keyword>
<dbReference type="InterPro" id="IPR016105">
    <property type="entry name" value="Pyr-dep_his/arg-deCO2ase_sand"/>
</dbReference>
<dbReference type="Gene3D" id="3.50.20.10">
    <property type="entry name" value="Pyruvoyl-Dependent Histidine Decarboxylase, subunit B"/>
    <property type="match status" value="1"/>
</dbReference>
<dbReference type="AlphaFoldDB" id="A0LH17"/>
<dbReference type="SFLD" id="SFLDG01170">
    <property type="entry name" value="Pyruvoyl-dependent_arginine_de"/>
    <property type="match status" value="1"/>
</dbReference>
<comment type="cofactor">
    <cofactor evidence="1">
        <name>pyruvate</name>
        <dbReference type="ChEBI" id="CHEBI:15361"/>
    </cofactor>
</comment>
<dbReference type="PANTHER" id="PTHR40438:SF1">
    <property type="entry name" value="PYRUVOYL-DEPENDENT ARGININE DECARBOXYLASE"/>
    <property type="match status" value="1"/>
</dbReference>
<dbReference type="EMBL" id="CP000478">
    <property type="protein sequence ID" value="ABK16719.1"/>
    <property type="molecule type" value="Genomic_DNA"/>
</dbReference>
<evidence type="ECO:0000256" key="5">
    <source>
        <dbReference type="ARBA" id="ARBA00022793"/>
    </source>
</evidence>
<evidence type="ECO:0000313" key="9">
    <source>
        <dbReference type="EMBL" id="ABK16719.1"/>
    </source>
</evidence>
<evidence type="ECO:0000256" key="2">
    <source>
        <dbReference type="ARBA" id="ARBA00008611"/>
    </source>
</evidence>
<evidence type="ECO:0000256" key="1">
    <source>
        <dbReference type="ARBA" id="ARBA00001928"/>
    </source>
</evidence>
<dbReference type="EC" id="4.1.1.19" evidence="3"/>
<keyword evidence="7" id="KW-0670">Pyruvate</keyword>
<keyword evidence="5" id="KW-0210">Decarboxylase</keyword>
<dbReference type="eggNOG" id="COG1945">
    <property type="taxonomic scope" value="Bacteria"/>
</dbReference>
<sequence length="180" mass="19841">MIVPTMAFFTKGVGFHKNELQSYELALRDAGIEKQNLVSVSSILPPNCEIIDLEEGLKLLKPGQITYCVMARLSANEFGRMIGASVGIAFPTDRNQYGYISEFHTFGQEEIEVGDFAEDLASTMLATTLGIEFDPDKDYDERREIYLMSGKVVEALSLPCVACGMKGGYVTVISCVVFIE</sequence>
<organism evidence="9 10">
    <name type="scientific">Syntrophobacter fumaroxidans (strain DSM 10017 / MPOB)</name>
    <dbReference type="NCBI Taxonomy" id="335543"/>
    <lineage>
        <taxon>Bacteria</taxon>
        <taxon>Pseudomonadati</taxon>
        <taxon>Thermodesulfobacteriota</taxon>
        <taxon>Syntrophobacteria</taxon>
        <taxon>Syntrophobacterales</taxon>
        <taxon>Syntrophobacteraceae</taxon>
        <taxon>Syntrophobacter</taxon>
    </lineage>
</organism>
<dbReference type="SFLD" id="SFLDS00055">
    <property type="entry name" value="Pyruvoyl-Dependent_Histidine/A"/>
    <property type="match status" value="1"/>
</dbReference>
<dbReference type="SUPFAM" id="SSF56271">
    <property type="entry name" value="Pyruvoyl-dependent histidine and arginine decarboxylases"/>
    <property type="match status" value="1"/>
</dbReference>
<dbReference type="HAMAP" id="MF_01404">
    <property type="entry name" value="PvlArgDC"/>
    <property type="match status" value="1"/>
</dbReference>
<dbReference type="NCBIfam" id="TIGR00286">
    <property type="entry name" value="pyruvoyl-dependent arginine decarboxylase"/>
    <property type="match status" value="1"/>
</dbReference>
<dbReference type="InterPro" id="IPR002724">
    <property type="entry name" value="Pyruvoyl-dep_arg_deCO2ase"/>
</dbReference>
<protein>
    <recommendedName>
        <fullName evidence="4">Pyruvoyl-dependent arginine decarboxylase AaxB</fullName>
        <ecNumber evidence="3">4.1.1.19</ecNumber>
    </recommendedName>
</protein>
<comment type="catalytic activity">
    <reaction evidence="8">
        <text>L-arginine + H(+) = agmatine + CO2</text>
        <dbReference type="Rhea" id="RHEA:17641"/>
        <dbReference type="ChEBI" id="CHEBI:15378"/>
        <dbReference type="ChEBI" id="CHEBI:16526"/>
        <dbReference type="ChEBI" id="CHEBI:32682"/>
        <dbReference type="ChEBI" id="CHEBI:58145"/>
        <dbReference type="EC" id="4.1.1.19"/>
    </reaction>
</comment>
<dbReference type="RefSeq" id="WP_011697890.1">
    <property type="nucleotide sequence ID" value="NC_008554.1"/>
</dbReference>
<evidence type="ECO:0000256" key="7">
    <source>
        <dbReference type="ARBA" id="ARBA00023317"/>
    </source>
</evidence>
<proteinExistence type="inferred from homology"/>
<dbReference type="KEGG" id="sfu:Sfum_1025"/>
<evidence type="ECO:0000256" key="4">
    <source>
        <dbReference type="ARBA" id="ARBA00014727"/>
    </source>
</evidence>